<dbReference type="SMART" id="SM00327">
    <property type="entry name" value="VWA"/>
    <property type="match status" value="1"/>
</dbReference>
<dbReference type="GO" id="GO:0006357">
    <property type="term" value="P:regulation of transcription by RNA polymerase II"/>
    <property type="evidence" value="ECO:0007669"/>
    <property type="project" value="UniProtKB-UniRule"/>
</dbReference>
<evidence type="ECO:0000256" key="1">
    <source>
        <dbReference type="ARBA" id="ARBA00004123"/>
    </source>
</evidence>
<dbReference type="SUPFAM" id="SSF53300">
    <property type="entry name" value="vWA-like"/>
    <property type="match status" value="1"/>
</dbReference>
<protein>
    <recommendedName>
        <fullName evidence="11">General transcription and DNA repair factor IIH</fullName>
    </recommendedName>
</protein>
<dbReference type="Pfam" id="PF04056">
    <property type="entry name" value="Ssl1"/>
    <property type="match status" value="1"/>
</dbReference>
<dbReference type="AlphaFoldDB" id="A0AAJ0FFG3"/>
<comment type="subcellular location">
    <subcellularLocation>
        <location evidence="1 11">Nucleus</location>
    </subcellularLocation>
</comment>
<evidence type="ECO:0000256" key="3">
    <source>
        <dbReference type="ARBA" id="ARBA00022723"/>
    </source>
</evidence>
<dbReference type="Pfam" id="PF07975">
    <property type="entry name" value="C1_4"/>
    <property type="match status" value="1"/>
</dbReference>
<dbReference type="PANTHER" id="PTHR12695:SF2">
    <property type="entry name" value="GENERAL TRANSCRIPTION FACTOR IIH SUBUNIT 2-RELATED"/>
    <property type="match status" value="1"/>
</dbReference>
<dbReference type="InterPro" id="IPR002035">
    <property type="entry name" value="VWF_A"/>
</dbReference>
<evidence type="ECO:0000256" key="13">
    <source>
        <dbReference type="PROSITE-ProRule" id="PRU00042"/>
    </source>
</evidence>
<keyword evidence="3 11" id="KW-0479">Metal-binding</keyword>
<evidence type="ECO:0000256" key="12">
    <source>
        <dbReference type="PIRSR" id="PIRSR015919-1"/>
    </source>
</evidence>
<dbReference type="InterPro" id="IPR013083">
    <property type="entry name" value="Znf_RING/FYVE/PHD"/>
</dbReference>
<dbReference type="PROSITE" id="PS50234">
    <property type="entry name" value="VWFA"/>
    <property type="match status" value="1"/>
</dbReference>
<dbReference type="FunFam" id="3.40.50.410:FF:000015">
    <property type="entry name" value="General transcription factor IIH subunit 2"/>
    <property type="match status" value="1"/>
</dbReference>
<evidence type="ECO:0000313" key="17">
    <source>
        <dbReference type="EMBL" id="KAK1761353.1"/>
    </source>
</evidence>
<keyword evidence="6 11" id="KW-0862">Zinc</keyword>
<evidence type="ECO:0000256" key="9">
    <source>
        <dbReference type="ARBA" id="ARBA00023204"/>
    </source>
</evidence>
<dbReference type="PIRSF" id="PIRSF015919">
    <property type="entry name" value="TFIIH_SSL1"/>
    <property type="match status" value="1"/>
</dbReference>
<feature type="region of interest" description="Disordered" evidence="14">
    <location>
        <begin position="1"/>
        <end position="51"/>
    </location>
</feature>
<dbReference type="PROSITE" id="PS00028">
    <property type="entry name" value="ZINC_FINGER_C2H2_1"/>
    <property type="match status" value="1"/>
</dbReference>
<comment type="caution">
    <text evidence="17">The sequence shown here is derived from an EMBL/GenBank/DDBJ whole genome shotgun (WGS) entry which is preliminary data.</text>
</comment>
<dbReference type="SMART" id="SM01047">
    <property type="entry name" value="C1_4"/>
    <property type="match status" value="1"/>
</dbReference>
<feature type="compositionally biased region" description="Polar residues" evidence="14">
    <location>
        <begin position="22"/>
        <end position="31"/>
    </location>
</feature>
<dbReference type="EMBL" id="MU839827">
    <property type="protein sequence ID" value="KAK1761353.1"/>
    <property type="molecule type" value="Genomic_DNA"/>
</dbReference>
<evidence type="ECO:0000259" key="16">
    <source>
        <dbReference type="PROSITE" id="PS50234"/>
    </source>
</evidence>
<evidence type="ECO:0000256" key="14">
    <source>
        <dbReference type="SAM" id="MobiDB-lite"/>
    </source>
</evidence>
<organism evidence="17 18">
    <name type="scientific">Echria macrotheca</name>
    <dbReference type="NCBI Taxonomy" id="438768"/>
    <lineage>
        <taxon>Eukaryota</taxon>
        <taxon>Fungi</taxon>
        <taxon>Dikarya</taxon>
        <taxon>Ascomycota</taxon>
        <taxon>Pezizomycotina</taxon>
        <taxon>Sordariomycetes</taxon>
        <taxon>Sordariomycetidae</taxon>
        <taxon>Sordariales</taxon>
        <taxon>Schizotheciaceae</taxon>
        <taxon>Echria</taxon>
    </lineage>
</organism>
<proteinExistence type="inferred from homology"/>
<evidence type="ECO:0000256" key="8">
    <source>
        <dbReference type="ARBA" id="ARBA00023163"/>
    </source>
</evidence>
<keyword evidence="18" id="KW-1185">Reference proteome</keyword>
<evidence type="ECO:0000256" key="2">
    <source>
        <dbReference type="ARBA" id="ARBA00006092"/>
    </source>
</evidence>
<evidence type="ECO:0000256" key="5">
    <source>
        <dbReference type="ARBA" id="ARBA00022771"/>
    </source>
</evidence>
<evidence type="ECO:0000259" key="15">
    <source>
        <dbReference type="PROSITE" id="PS50157"/>
    </source>
</evidence>
<keyword evidence="4" id="KW-0227">DNA damage</keyword>
<dbReference type="InterPro" id="IPR036465">
    <property type="entry name" value="vWFA_dom_sf"/>
</dbReference>
<dbReference type="CDD" id="cd01453">
    <property type="entry name" value="vWA_transcription_factor_IIH_type"/>
    <property type="match status" value="1"/>
</dbReference>
<evidence type="ECO:0000256" key="7">
    <source>
        <dbReference type="ARBA" id="ARBA00023015"/>
    </source>
</evidence>
<comment type="function">
    <text evidence="11">Component of the general transcription and DNA repair factor IIH (TFIIH) core complex, which is involved in general and transcription-coupled nucleotide excision repair (NER) of damaged DNA and, when complexed to TFIIK, in RNA transcription by RNA polymerase II.</text>
</comment>
<sequence length="475" mass="52352">MADSDGEYVEDMSDDDLVGHGVSQTVQSDYGTRSKAGRGAKRAGDGRLKPKSRWEDLRRSWEDVVETADGTLTIGELLEAEKRRRLLRDTTPLQRGIIRHLMLVLDMSFAMSEKDLLPSRYRLMLDYAVDFVREYYEQNPISQMGIVAMQDGIAVRISDISGDPVEHIEKLREWKEQQEPKGNPSLQNALEMCRASLFHAPSHGTREVLIIFGALLSNDPGDIDDTISSLIKDRIRVSVIGLSAQVAICAELCTRTNAGETSRYTIAMHEQHFRELFLAATMPPIARSAEQTRPSLLMMGFPSRMVTSADKMSLCACHHRPTREGYACTRCRTKVCRLPAECPVCSLTLVLSTHLARSYHHLFPLQTWVEVSWADAKSTACFACQAVFPKPPKSKTILLKGKGKQQAGGKPPPVEAKGASESGRYACQTCGSHFCIDCDIYCHQTVHNCPGCQGGSGGGETSGGHTNGVAMEIDS</sequence>
<evidence type="ECO:0000256" key="6">
    <source>
        <dbReference type="ARBA" id="ARBA00022833"/>
    </source>
</evidence>
<keyword evidence="5 13" id="KW-0863">Zinc-finger</keyword>
<feature type="domain" description="C2H2-type" evidence="15">
    <location>
        <begin position="425"/>
        <end position="447"/>
    </location>
</feature>
<dbReference type="InterPro" id="IPR004595">
    <property type="entry name" value="TFIIH_C1-like_dom"/>
</dbReference>
<gene>
    <name evidence="17" type="ORF">QBC47DRAFT_369801</name>
</gene>
<dbReference type="Proteomes" id="UP001239445">
    <property type="component" value="Unassembled WGS sequence"/>
</dbReference>
<dbReference type="NCBIfam" id="TIGR00622">
    <property type="entry name" value="ssl1"/>
    <property type="match status" value="1"/>
</dbReference>
<feature type="compositionally biased region" description="Acidic residues" evidence="14">
    <location>
        <begin position="1"/>
        <end position="16"/>
    </location>
</feature>
<name>A0AAJ0FFG3_9PEZI</name>
<dbReference type="GO" id="GO:0006351">
    <property type="term" value="P:DNA-templated transcription"/>
    <property type="evidence" value="ECO:0007669"/>
    <property type="project" value="InterPro"/>
</dbReference>
<feature type="compositionally biased region" description="Basic and acidic residues" evidence="14">
    <location>
        <begin position="42"/>
        <end position="51"/>
    </location>
</feature>
<reference evidence="17" key="1">
    <citation type="submission" date="2023-06" db="EMBL/GenBank/DDBJ databases">
        <title>Genome-scale phylogeny and comparative genomics of the fungal order Sordariales.</title>
        <authorList>
            <consortium name="Lawrence Berkeley National Laboratory"/>
            <person name="Hensen N."/>
            <person name="Bonometti L."/>
            <person name="Westerberg I."/>
            <person name="Brannstrom I.O."/>
            <person name="Guillou S."/>
            <person name="Cros-Aarteil S."/>
            <person name="Calhoun S."/>
            <person name="Haridas S."/>
            <person name="Kuo A."/>
            <person name="Mondo S."/>
            <person name="Pangilinan J."/>
            <person name="Riley R."/>
            <person name="Labutti K."/>
            <person name="Andreopoulos B."/>
            <person name="Lipzen A."/>
            <person name="Chen C."/>
            <person name="Yanf M."/>
            <person name="Daum C."/>
            <person name="Ng V."/>
            <person name="Clum A."/>
            <person name="Steindorff A."/>
            <person name="Ohm R."/>
            <person name="Martin F."/>
            <person name="Silar P."/>
            <person name="Natvig D."/>
            <person name="Lalanne C."/>
            <person name="Gautier V."/>
            <person name="Ament-Velasquez S.L."/>
            <person name="Kruys A."/>
            <person name="Hutchinson M.I."/>
            <person name="Powell A.J."/>
            <person name="Barry K."/>
            <person name="Miller A.N."/>
            <person name="Grigoriev I.V."/>
            <person name="Debuchy R."/>
            <person name="Gladieux P."/>
            <person name="Thoren M.H."/>
            <person name="Johannesson H."/>
        </authorList>
    </citation>
    <scope>NUCLEOTIDE SEQUENCE</scope>
    <source>
        <strain evidence="17">PSN4</strain>
    </source>
</reference>
<dbReference type="GO" id="GO:0008270">
    <property type="term" value="F:zinc ion binding"/>
    <property type="evidence" value="ECO:0007669"/>
    <property type="project" value="UniProtKB-UniRule"/>
</dbReference>
<keyword evidence="9" id="KW-0234">DNA repair</keyword>
<dbReference type="GO" id="GO:0006289">
    <property type="term" value="P:nucleotide-excision repair"/>
    <property type="evidence" value="ECO:0007669"/>
    <property type="project" value="UniProtKB-UniRule"/>
</dbReference>
<dbReference type="Gene3D" id="3.30.40.10">
    <property type="entry name" value="Zinc/RING finger domain, C3HC4 (zinc finger)"/>
    <property type="match status" value="1"/>
</dbReference>
<dbReference type="InterPro" id="IPR046349">
    <property type="entry name" value="C1-like_sf"/>
</dbReference>
<accession>A0AAJ0FFG3</accession>
<dbReference type="InterPro" id="IPR012170">
    <property type="entry name" value="TFIIH_SSL1/p44"/>
</dbReference>
<keyword evidence="7 11" id="KW-0805">Transcription regulation</keyword>
<dbReference type="InterPro" id="IPR013087">
    <property type="entry name" value="Znf_C2H2_type"/>
</dbReference>
<dbReference type="PANTHER" id="PTHR12695">
    <property type="entry name" value="GENERAL TRANSCRIPTION FACTOR IIH SUBUNIT 2"/>
    <property type="match status" value="1"/>
</dbReference>
<evidence type="ECO:0000313" key="18">
    <source>
        <dbReference type="Proteomes" id="UP001239445"/>
    </source>
</evidence>
<evidence type="ECO:0000256" key="11">
    <source>
        <dbReference type="PIRNR" id="PIRNR015919"/>
    </source>
</evidence>
<feature type="domain" description="VWFA" evidence="16">
    <location>
        <begin position="100"/>
        <end position="282"/>
    </location>
</feature>
<comment type="similarity">
    <text evidence="2 11">Belongs to the GTF2H2 family.</text>
</comment>
<dbReference type="GO" id="GO:0005675">
    <property type="term" value="C:transcription factor TFIIH holo complex"/>
    <property type="evidence" value="ECO:0007669"/>
    <property type="project" value="UniProtKB-UniRule"/>
</dbReference>
<evidence type="ECO:0000256" key="10">
    <source>
        <dbReference type="ARBA" id="ARBA00023242"/>
    </source>
</evidence>
<dbReference type="Gene3D" id="3.40.50.410">
    <property type="entry name" value="von Willebrand factor, type A domain"/>
    <property type="match status" value="1"/>
</dbReference>
<evidence type="ECO:0000256" key="4">
    <source>
        <dbReference type="ARBA" id="ARBA00022763"/>
    </source>
</evidence>
<dbReference type="SUPFAM" id="SSF57889">
    <property type="entry name" value="Cysteine-rich domain"/>
    <property type="match status" value="1"/>
</dbReference>
<keyword evidence="10 11" id="KW-0539">Nucleus</keyword>
<dbReference type="InterPro" id="IPR007198">
    <property type="entry name" value="Ssl1-like"/>
</dbReference>
<dbReference type="GO" id="GO:0000439">
    <property type="term" value="C:transcription factor TFIIH core complex"/>
    <property type="evidence" value="ECO:0007669"/>
    <property type="project" value="UniProtKB-UniRule"/>
</dbReference>
<feature type="zinc finger region" description="C4-type" evidence="12">
    <location>
        <begin position="328"/>
        <end position="345"/>
    </location>
</feature>
<keyword evidence="8 11" id="KW-0804">Transcription</keyword>
<dbReference type="PROSITE" id="PS50157">
    <property type="entry name" value="ZINC_FINGER_C2H2_2"/>
    <property type="match status" value="1"/>
</dbReference>